<comment type="caution">
    <text evidence="6">The sequence shown here is derived from an EMBL/GenBank/DDBJ whole genome shotgun (WGS) entry which is preliminary data.</text>
</comment>
<evidence type="ECO:0000256" key="3">
    <source>
        <dbReference type="SAM" id="Coils"/>
    </source>
</evidence>
<feature type="domain" description="YknX-like beta-barrel" evidence="5">
    <location>
        <begin position="268"/>
        <end position="334"/>
    </location>
</feature>
<dbReference type="GO" id="GO:0030313">
    <property type="term" value="C:cell envelope"/>
    <property type="evidence" value="ECO:0007669"/>
    <property type="project" value="UniProtKB-SubCell"/>
</dbReference>
<dbReference type="InterPro" id="IPR050465">
    <property type="entry name" value="UPF0194_transport"/>
</dbReference>
<feature type="compositionally biased region" description="Gly residues" evidence="4">
    <location>
        <begin position="449"/>
        <end position="460"/>
    </location>
</feature>
<dbReference type="AlphaFoldDB" id="A0A9X3FGS3"/>
<accession>A0A9X3FGS3</accession>
<comment type="subcellular location">
    <subcellularLocation>
        <location evidence="1">Cell envelope</location>
    </subcellularLocation>
</comment>
<keyword evidence="7" id="KW-1185">Reference proteome</keyword>
<evidence type="ECO:0000256" key="2">
    <source>
        <dbReference type="ARBA" id="ARBA00023054"/>
    </source>
</evidence>
<evidence type="ECO:0000259" key="5">
    <source>
        <dbReference type="Pfam" id="PF25990"/>
    </source>
</evidence>
<evidence type="ECO:0000313" key="7">
    <source>
        <dbReference type="Proteomes" id="UP001145087"/>
    </source>
</evidence>
<organism evidence="6 7">
    <name type="scientific">Draconibacterium aestuarii</name>
    <dbReference type="NCBI Taxonomy" id="2998507"/>
    <lineage>
        <taxon>Bacteria</taxon>
        <taxon>Pseudomonadati</taxon>
        <taxon>Bacteroidota</taxon>
        <taxon>Bacteroidia</taxon>
        <taxon>Marinilabiliales</taxon>
        <taxon>Prolixibacteraceae</taxon>
        <taxon>Draconibacterium</taxon>
    </lineage>
</organism>
<proteinExistence type="predicted"/>
<dbReference type="Proteomes" id="UP001145087">
    <property type="component" value="Unassembled WGS sequence"/>
</dbReference>
<gene>
    <name evidence="6" type="ORF">OU798_18890</name>
</gene>
<dbReference type="Gene3D" id="2.40.30.170">
    <property type="match status" value="1"/>
</dbReference>
<dbReference type="InterPro" id="IPR058636">
    <property type="entry name" value="Beta-barrel_YknX"/>
</dbReference>
<name>A0A9X3FGS3_9BACT</name>
<dbReference type="Pfam" id="PF25990">
    <property type="entry name" value="Beta-barrel_YknX"/>
    <property type="match status" value="1"/>
</dbReference>
<reference evidence="6" key="1">
    <citation type="submission" date="2022-11" db="EMBL/GenBank/DDBJ databases">
        <title>Marilongibacter aestuarii gen. nov., sp. nov., isolated from tidal flat sediment.</title>
        <authorList>
            <person name="Jiayan W."/>
        </authorList>
    </citation>
    <scope>NUCLEOTIDE SEQUENCE</scope>
    <source>
        <strain evidence="6">Z1-6</strain>
    </source>
</reference>
<dbReference type="PANTHER" id="PTHR32347">
    <property type="entry name" value="EFFLUX SYSTEM COMPONENT YKNX-RELATED"/>
    <property type="match status" value="1"/>
</dbReference>
<sequence>MKRKTWLIAVIVVAIPLLAFLFFPLSKSETSEITTIVKRGPFEILVYSSGQLEAQNSEDISVPQSLMDRDIRIYEINITDLIEEGTVVDSGDYVATLDQKKVEEILTTAEQEMETAYNAFEDAKMDSNLTLSNYRDQIINAKEEVEAQQIVLDESKFESPSVIRKAEMDLDKAKRKLIQEENGFVLKKRQAVSKVERAKIEMQQKQTRVTKLKEVYNSLLITAPKPGMVIYGKDRMREKIKVGSSVSPWMPVIATLPDMSSMLSLSYVNEIDISKVKTGQKVSLGIDAIPEKKLEGEVISVANIGQPMPKGDAKVFEVKVRIFGDVNDLKPAMTTSNIIETAAFQDTLFLPSEAIFENDSLQFVYLKKNHITKQVVDLGDQNENRILIRKGLEENDEILLTEPANKDDLPLEGLEIWQEIKERKAKEEAEALKKVEEDKKTPYKPGKKSAGGGGGMIIIG</sequence>
<evidence type="ECO:0000256" key="4">
    <source>
        <dbReference type="SAM" id="MobiDB-lite"/>
    </source>
</evidence>
<dbReference type="PANTHER" id="PTHR32347:SF23">
    <property type="entry name" value="BLL5650 PROTEIN"/>
    <property type="match status" value="1"/>
</dbReference>
<dbReference type="Gene3D" id="2.40.420.20">
    <property type="match status" value="1"/>
</dbReference>
<feature type="compositionally biased region" description="Basic and acidic residues" evidence="4">
    <location>
        <begin position="428"/>
        <end position="441"/>
    </location>
</feature>
<evidence type="ECO:0000313" key="6">
    <source>
        <dbReference type="EMBL" id="MCY1722423.1"/>
    </source>
</evidence>
<keyword evidence="2 3" id="KW-0175">Coiled coil</keyword>
<feature type="coiled-coil region" evidence="3">
    <location>
        <begin position="106"/>
        <end position="215"/>
    </location>
</feature>
<feature type="region of interest" description="Disordered" evidence="4">
    <location>
        <begin position="428"/>
        <end position="460"/>
    </location>
</feature>
<evidence type="ECO:0000256" key="1">
    <source>
        <dbReference type="ARBA" id="ARBA00004196"/>
    </source>
</evidence>
<dbReference type="RefSeq" id="WP_343334749.1">
    <property type="nucleotide sequence ID" value="NZ_JAPOHD010000056.1"/>
</dbReference>
<protein>
    <submittedName>
        <fullName evidence="6">Efflux RND transporter periplasmic adaptor subunit</fullName>
    </submittedName>
</protein>
<dbReference type="EMBL" id="JAPOHD010000056">
    <property type="protein sequence ID" value="MCY1722423.1"/>
    <property type="molecule type" value="Genomic_DNA"/>
</dbReference>